<dbReference type="CDD" id="cd00067">
    <property type="entry name" value="GAL4"/>
    <property type="match status" value="1"/>
</dbReference>
<dbReference type="AlphaFoldDB" id="A3LXH1"/>
<dbReference type="Pfam" id="PF00172">
    <property type="entry name" value="Zn_clus"/>
    <property type="match status" value="1"/>
</dbReference>
<dbReference type="GO" id="GO:0008270">
    <property type="term" value="F:zinc ion binding"/>
    <property type="evidence" value="ECO:0007669"/>
    <property type="project" value="UniProtKB-KW"/>
</dbReference>
<feature type="domain" description="Zn(2)-C6 fungal-type" evidence="4">
    <location>
        <begin position="20"/>
        <end position="52"/>
    </location>
</feature>
<dbReference type="RefSeq" id="XP_001385835.2">
    <property type="nucleotide sequence ID" value="XM_001385798.1"/>
</dbReference>
<proteinExistence type="predicted"/>
<keyword evidence="6" id="KW-1185">Reference proteome</keyword>
<dbReference type="InterPro" id="IPR036864">
    <property type="entry name" value="Zn2-C6_fun-type_DNA-bd_sf"/>
</dbReference>
<dbReference type="CDD" id="cd12148">
    <property type="entry name" value="fungal_TF_MHR"/>
    <property type="match status" value="1"/>
</dbReference>
<dbReference type="PROSITE" id="PS50048">
    <property type="entry name" value="ZN2_CY6_FUNGAL_2"/>
    <property type="match status" value="1"/>
</dbReference>
<protein>
    <submittedName>
        <fullName evidence="5">Putative zinc-finger protein</fullName>
    </submittedName>
</protein>
<dbReference type="EMBL" id="CP000500">
    <property type="protein sequence ID" value="ABN67806.2"/>
    <property type="molecule type" value="Genomic_DNA"/>
</dbReference>
<dbReference type="Proteomes" id="UP000002258">
    <property type="component" value="Chromosome 6"/>
</dbReference>
<dbReference type="GO" id="GO:0003677">
    <property type="term" value="F:DNA binding"/>
    <property type="evidence" value="ECO:0007669"/>
    <property type="project" value="InterPro"/>
</dbReference>
<feature type="region of interest" description="Disordered" evidence="3">
    <location>
        <begin position="82"/>
        <end position="108"/>
    </location>
</feature>
<evidence type="ECO:0000256" key="3">
    <source>
        <dbReference type="SAM" id="MobiDB-lite"/>
    </source>
</evidence>
<dbReference type="eggNOG" id="ENOG502RZ2S">
    <property type="taxonomic scope" value="Eukaryota"/>
</dbReference>
<dbReference type="PROSITE" id="PS00463">
    <property type="entry name" value="ZN2_CY6_FUNGAL_1"/>
    <property type="match status" value="1"/>
</dbReference>
<keyword evidence="1" id="KW-0479">Metal-binding</keyword>
<dbReference type="SUPFAM" id="SSF57701">
    <property type="entry name" value="Zn2/Cys6 DNA-binding domain"/>
    <property type="match status" value="1"/>
</dbReference>
<dbReference type="OMA" id="NDTESMY"/>
<keyword evidence="2" id="KW-0539">Nucleus</keyword>
<dbReference type="Pfam" id="PF04082">
    <property type="entry name" value="Fungal_trans"/>
    <property type="match status" value="1"/>
</dbReference>
<keyword evidence="5" id="KW-0862">Zinc</keyword>
<evidence type="ECO:0000256" key="1">
    <source>
        <dbReference type="ARBA" id="ARBA00022723"/>
    </source>
</evidence>
<evidence type="ECO:0000313" key="5">
    <source>
        <dbReference type="EMBL" id="ABN67806.2"/>
    </source>
</evidence>
<accession>A3LXH1</accession>
<dbReference type="GO" id="GO:0006351">
    <property type="term" value="P:DNA-templated transcription"/>
    <property type="evidence" value="ECO:0007669"/>
    <property type="project" value="InterPro"/>
</dbReference>
<sequence>MAGNVEKPKPLKVFGRTHYACTRCKLSKIKCSGEKPACSNCKSVNKEFACVYPAKDRKIVIMESDLNKLHDRVEHLETLLRQSGQSDPTDSSSQSELQQQTNPSHQYLYSEQSPSSLSVVEKPESYGSILFEDVFAPEFEDTSLSSNMLRVCEQQLPDRKYAMQLLEKVYATYSSEFYLIDIAEMHDLFDDVYSLFRRSAANNGQYDFESIANSKSGMNQTSFSYLFAVLAFGEQLLNVQTPEGKYPGIKHYLLAERLFRLTKEQIDFTFIQCALLLGLYAANLSRYNTVYNYLGVAARSAVAQGYHRQKEIPKSIQSDQEIFAFRRHAEKAKLLWWSVFVIDTTWATKTVHFQYTDTDVDLPCENTFPLSEEFDPNILEVNVHLTKYIAKFVRLIYGPNIRTFSINYINTNQFNQKLLLKNIIKSSRDLVNDFETPLLGQFKDSNIIERGRRNLANLFLRYHQLIILITKPSLSLVFDASAPSVVENYEDLFSTISKGLFTSCATIDLIANLFVKHKIFVLGFWDSQHLFAAILYIIIACLDGKYYPQLNIGIALLRFMAQRTNINAKKCFDKLVEINKLLMDAPEVKLRLNLYASVADFITDDKDAPYNPLPQSSLNTTSSTGDFKFTPVLPLPYLPEPYRIITYGTNKKRYSESSRSAIFTLINEIQGWDD</sequence>
<dbReference type="PANTHER" id="PTHR46910">
    <property type="entry name" value="TRANSCRIPTION FACTOR PDR1"/>
    <property type="match status" value="1"/>
</dbReference>
<dbReference type="GeneID" id="4840364"/>
<evidence type="ECO:0000259" key="4">
    <source>
        <dbReference type="PROSITE" id="PS50048"/>
    </source>
</evidence>
<gene>
    <name evidence="5" type="primary">FST10</name>
    <name evidence="5" type="ORF">PICST_68074</name>
</gene>
<dbReference type="InParanoid" id="A3LXH1"/>
<dbReference type="Gene3D" id="4.10.240.10">
    <property type="entry name" value="Zn(2)-C6 fungal-type DNA-binding domain"/>
    <property type="match status" value="1"/>
</dbReference>
<dbReference type="InterPro" id="IPR001138">
    <property type="entry name" value="Zn2Cys6_DnaBD"/>
</dbReference>
<keyword evidence="5" id="KW-0863">Zinc-finger</keyword>
<dbReference type="PANTHER" id="PTHR46910:SF39">
    <property type="entry name" value="ZN(II)2CYS6 TRANSCRIPTION FACTOR (EUROFUNG)"/>
    <property type="match status" value="1"/>
</dbReference>
<organism evidence="5 6">
    <name type="scientific">Scheffersomyces stipitis (strain ATCC 58785 / CBS 6054 / NBRC 10063 / NRRL Y-11545)</name>
    <name type="common">Yeast</name>
    <name type="synonym">Pichia stipitis</name>
    <dbReference type="NCBI Taxonomy" id="322104"/>
    <lineage>
        <taxon>Eukaryota</taxon>
        <taxon>Fungi</taxon>
        <taxon>Dikarya</taxon>
        <taxon>Ascomycota</taxon>
        <taxon>Saccharomycotina</taxon>
        <taxon>Pichiomycetes</taxon>
        <taxon>Debaryomycetaceae</taxon>
        <taxon>Scheffersomyces</taxon>
    </lineage>
</organism>
<dbReference type="OrthoDB" id="3266505at2759"/>
<dbReference type="GO" id="GO:0000981">
    <property type="term" value="F:DNA-binding transcription factor activity, RNA polymerase II-specific"/>
    <property type="evidence" value="ECO:0007669"/>
    <property type="project" value="InterPro"/>
</dbReference>
<evidence type="ECO:0000256" key="2">
    <source>
        <dbReference type="ARBA" id="ARBA00023242"/>
    </source>
</evidence>
<reference evidence="5 6" key="1">
    <citation type="journal article" date="2007" name="Nat. Biotechnol.">
        <title>Genome sequence of the lignocellulose-bioconverting and xylose-fermenting yeast Pichia stipitis.</title>
        <authorList>
            <person name="Jeffries T.W."/>
            <person name="Grigoriev I.V."/>
            <person name="Grimwood J."/>
            <person name="Laplaza J.M."/>
            <person name="Aerts A."/>
            <person name="Salamov A."/>
            <person name="Schmutz J."/>
            <person name="Lindquist E."/>
            <person name="Dehal P."/>
            <person name="Shapiro H."/>
            <person name="Jin Y.S."/>
            <person name="Passoth V."/>
            <person name="Richardson P.M."/>
        </authorList>
    </citation>
    <scope>NUCLEOTIDE SEQUENCE [LARGE SCALE GENOMIC DNA]</scope>
    <source>
        <strain evidence="6">ATCC 58785 / CBS 6054 / NBRC 10063 / NRRL Y-11545</strain>
    </source>
</reference>
<dbReference type="HOGENOM" id="CLU_006926_1_1_1"/>
<name>A3LXH1_PICST</name>
<dbReference type="SMART" id="SM00066">
    <property type="entry name" value="GAL4"/>
    <property type="match status" value="1"/>
</dbReference>
<dbReference type="SMART" id="SM00906">
    <property type="entry name" value="Fungal_trans"/>
    <property type="match status" value="1"/>
</dbReference>
<dbReference type="InterPro" id="IPR050987">
    <property type="entry name" value="AtrR-like"/>
</dbReference>
<dbReference type="STRING" id="322104.A3LXH1"/>
<evidence type="ECO:0000313" key="6">
    <source>
        <dbReference type="Proteomes" id="UP000002258"/>
    </source>
</evidence>
<dbReference type="KEGG" id="pic:PICST_68074"/>
<dbReference type="InterPro" id="IPR007219">
    <property type="entry name" value="XnlR_reg_dom"/>
</dbReference>